<keyword evidence="10" id="KW-1185">Reference proteome</keyword>
<evidence type="ECO:0000256" key="5">
    <source>
        <dbReference type="ARBA" id="ARBA00022679"/>
    </source>
</evidence>
<dbReference type="InterPro" id="IPR010987">
    <property type="entry name" value="Glutathione-S-Trfase_C-like"/>
</dbReference>
<keyword evidence="4" id="KW-0216">Detoxification</keyword>
<keyword evidence="3" id="KW-0963">Cytoplasm</keyword>
<dbReference type="InterPro" id="IPR040079">
    <property type="entry name" value="Glutathione_S-Trfase"/>
</dbReference>
<reference evidence="10" key="1">
    <citation type="journal article" date="2014" name="Nat. Commun.">
        <title>The emerging biofuel crop Camelina sativa retains a highly undifferentiated hexaploid genome structure.</title>
        <authorList>
            <person name="Kagale S."/>
            <person name="Koh C."/>
            <person name="Nixon J."/>
            <person name="Bollina V."/>
            <person name="Clarke W.E."/>
            <person name="Tuteja R."/>
            <person name="Spillane C."/>
            <person name="Robinson S.J."/>
            <person name="Links M.G."/>
            <person name="Clarke C."/>
            <person name="Higgins E.E."/>
            <person name="Huebert T."/>
            <person name="Sharpe A.G."/>
            <person name="Parkin I.A."/>
        </authorList>
    </citation>
    <scope>NUCLEOTIDE SEQUENCE [LARGE SCALE GENOMIC DNA]</scope>
    <source>
        <strain evidence="10">cv. DH55</strain>
    </source>
</reference>
<dbReference type="PROSITE" id="PS50405">
    <property type="entry name" value="GST_CTER"/>
    <property type="match status" value="1"/>
</dbReference>
<reference evidence="11" key="2">
    <citation type="submission" date="2025-08" db="UniProtKB">
        <authorList>
            <consortium name="RefSeq"/>
        </authorList>
    </citation>
    <scope>IDENTIFICATION</scope>
    <source>
        <tissue evidence="11">Leaf</tissue>
    </source>
</reference>
<dbReference type="CDD" id="cd03185">
    <property type="entry name" value="GST_C_Tau"/>
    <property type="match status" value="1"/>
</dbReference>
<dbReference type="RefSeq" id="XP_010479945.2">
    <property type="nucleotide sequence ID" value="XM_010481643.2"/>
</dbReference>
<dbReference type="Pfam" id="PF00043">
    <property type="entry name" value="GST_C"/>
    <property type="match status" value="1"/>
</dbReference>
<dbReference type="InterPro" id="IPR036249">
    <property type="entry name" value="Thioredoxin-like_sf"/>
</dbReference>
<dbReference type="SFLD" id="SFLDS00019">
    <property type="entry name" value="Glutathione_Transferase_(cytos"/>
    <property type="match status" value="1"/>
</dbReference>
<dbReference type="CDD" id="cd03058">
    <property type="entry name" value="GST_N_Tau"/>
    <property type="match status" value="1"/>
</dbReference>
<dbReference type="SUPFAM" id="SSF52833">
    <property type="entry name" value="Thioredoxin-like"/>
    <property type="match status" value="1"/>
</dbReference>
<dbReference type="InterPro" id="IPR045073">
    <property type="entry name" value="Omega/Tau-like"/>
</dbReference>
<comment type="catalytic activity">
    <reaction evidence="7">
        <text>RX + glutathione = an S-substituted glutathione + a halide anion + H(+)</text>
        <dbReference type="Rhea" id="RHEA:16437"/>
        <dbReference type="ChEBI" id="CHEBI:15378"/>
        <dbReference type="ChEBI" id="CHEBI:16042"/>
        <dbReference type="ChEBI" id="CHEBI:17792"/>
        <dbReference type="ChEBI" id="CHEBI:57925"/>
        <dbReference type="ChEBI" id="CHEBI:90779"/>
        <dbReference type="EC" id="2.5.1.18"/>
    </reaction>
</comment>
<dbReference type="PANTHER" id="PTHR11260">
    <property type="entry name" value="GLUTATHIONE S-TRANSFERASE, GST, SUPERFAMILY, GST DOMAIN CONTAINING"/>
    <property type="match status" value="1"/>
</dbReference>
<dbReference type="InterPro" id="IPR045074">
    <property type="entry name" value="GST_C_Tau"/>
</dbReference>
<dbReference type="PROSITE" id="PS50404">
    <property type="entry name" value="GST_NTER"/>
    <property type="match status" value="1"/>
</dbReference>
<proteinExistence type="inferred from homology"/>
<evidence type="ECO:0000313" key="10">
    <source>
        <dbReference type="Proteomes" id="UP000694864"/>
    </source>
</evidence>
<evidence type="ECO:0000259" key="8">
    <source>
        <dbReference type="PROSITE" id="PS50404"/>
    </source>
</evidence>
<dbReference type="InterPro" id="IPR004046">
    <property type="entry name" value="GST_C"/>
</dbReference>
<evidence type="ECO:0000256" key="6">
    <source>
        <dbReference type="ARBA" id="ARBA00025743"/>
    </source>
</evidence>
<evidence type="ECO:0000256" key="1">
    <source>
        <dbReference type="ARBA" id="ARBA00004514"/>
    </source>
</evidence>
<evidence type="ECO:0000256" key="7">
    <source>
        <dbReference type="ARBA" id="ARBA00047960"/>
    </source>
</evidence>
<dbReference type="Gene3D" id="1.20.1050.10">
    <property type="match status" value="1"/>
</dbReference>
<dbReference type="GeneID" id="104758719"/>
<sequence>MVLATSLCQGACVEPTMGKENGKVVVLDFWASPYAMRTKIALREKGVEFEVQEEDLWNKSELLLKSNPVHEKVPVLIHNNIPICESLVQVQYIDETWTEAASFLPADPQSRATARFWADYADKTISFAGGRKIWGNKKGEEQDKGIEEFFESLKVLENELGDKTYFGGETFGYVDIALVPFYSWFHALEECGGGFSVEAACPKIVAWGKRCVERKSVADSLPESEKVYQQVLKLRQIFNVEQNECREH</sequence>
<keyword evidence="5" id="KW-0808">Transferase</keyword>
<evidence type="ECO:0000256" key="4">
    <source>
        <dbReference type="ARBA" id="ARBA00022575"/>
    </source>
</evidence>
<dbReference type="PANTHER" id="PTHR11260:SF612">
    <property type="entry name" value="GLUTATHIONE S-TRANSFERASE U28"/>
    <property type="match status" value="1"/>
</dbReference>
<dbReference type="InterPro" id="IPR004045">
    <property type="entry name" value="Glutathione_S-Trfase_N"/>
</dbReference>
<feature type="domain" description="GST N-terminal" evidence="8">
    <location>
        <begin position="22"/>
        <end position="101"/>
    </location>
</feature>
<protein>
    <recommendedName>
        <fullName evidence="2">glutathione transferase</fullName>
        <ecNumber evidence="2">2.5.1.18</ecNumber>
    </recommendedName>
</protein>
<name>A0ABM0X381_CAMSA</name>
<dbReference type="SFLD" id="SFLDG01152">
    <property type="entry name" value="Main.3:_Omega-_and_Tau-like"/>
    <property type="match status" value="1"/>
</dbReference>
<dbReference type="Pfam" id="PF02798">
    <property type="entry name" value="GST_N"/>
    <property type="match status" value="1"/>
</dbReference>
<dbReference type="InterPro" id="IPR036282">
    <property type="entry name" value="Glutathione-S-Trfase_C_sf"/>
</dbReference>
<evidence type="ECO:0000256" key="3">
    <source>
        <dbReference type="ARBA" id="ARBA00022490"/>
    </source>
</evidence>
<dbReference type="Gene3D" id="3.40.30.10">
    <property type="entry name" value="Glutaredoxin"/>
    <property type="match status" value="1"/>
</dbReference>
<evidence type="ECO:0000313" key="11">
    <source>
        <dbReference type="RefSeq" id="XP_010479945.2"/>
    </source>
</evidence>
<dbReference type="SUPFAM" id="SSF47616">
    <property type="entry name" value="GST C-terminal domain-like"/>
    <property type="match status" value="1"/>
</dbReference>
<evidence type="ECO:0000256" key="2">
    <source>
        <dbReference type="ARBA" id="ARBA00012452"/>
    </source>
</evidence>
<comment type="similarity">
    <text evidence="6">Belongs to the GST superfamily. Tau family.</text>
</comment>
<dbReference type="Proteomes" id="UP000694864">
    <property type="component" value="Chromosome 17"/>
</dbReference>
<evidence type="ECO:0000259" key="9">
    <source>
        <dbReference type="PROSITE" id="PS50405"/>
    </source>
</evidence>
<dbReference type="SFLD" id="SFLDG00358">
    <property type="entry name" value="Main_(cytGST)"/>
    <property type="match status" value="1"/>
</dbReference>
<feature type="domain" description="GST C-terminal" evidence="9">
    <location>
        <begin position="107"/>
        <end position="234"/>
    </location>
</feature>
<organism evidence="10 11">
    <name type="scientific">Camelina sativa</name>
    <name type="common">False flax</name>
    <name type="synonym">Myagrum sativum</name>
    <dbReference type="NCBI Taxonomy" id="90675"/>
    <lineage>
        <taxon>Eukaryota</taxon>
        <taxon>Viridiplantae</taxon>
        <taxon>Streptophyta</taxon>
        <taxon>Embryophyta</taxon>
        <taxon>Tracheophyta</taxon>
        <taxon>Spermatophyta</taxon>
        <taxon>Magnoliopsida</taxon>
        <taxon>eudicotyledons</taxon>
        <taxon>Gunneridae</taxon>
        <taxon>Pentapetalae</taxon>
        <taxon>rosids</taxon>
        <taxon>malvids</taxon>
        <taxon>Brassicales</taxon>
        <taxon>Brassicaceae</taxon>
        <taxon>Camelineae</taxon>
        <taxon>Camelina</taxon>
    </lineage>
</organism>
<comment type="subcellular location">
    <subcellularLocation>
        <location evidence="1">Cytoplasm</location>
        <location evidence="1">Cytosol</location>
    </subcellularLocation>
</comment>
<accession>A0ABM0X381</accession>
<dbReference type="EC" id="2.5.1.18" evidence="2"/>
<gene>
    <name evidence="11" type="primary">LOC104758719</name>
</gene>